<accession>J1F3M6</accession>
<evidence type="ECO:0000313" key="3">
    <source>
        <dbReference type="Proteomes" id="UP000050898"/>
    </source>
</evidence>
<dbReference type="AlphaFoldDB" id="J1F3M6"/>
<dbReference type="Proteomes" id="UP000050898">
    <property type="component" value="Unassembled WGS sequence"/>
</dbReference>
<dbReference type="OrthoDB" id="9958239at2"/>
<evidence type="ECO:0000313" key="2">
    <source>
        <dbReference type="EMBL" id="KRN08684.1"/>
    </source>
</evidence>
<dbReference type="GeneID" id="98317159"/>
<protein>
    <submittedName>
        <fullName evidence="2">Uncharacterized protein</fullName>
    </submittedName>
</protein>
<evidence type="ECO:0000256" key="1">
    <source>
        <dbReference type="SAM" id="Phobius"/>
    </source>
</evidence>
<dbReference type="RefSeq" id="WP_003689018.1">
    <property type="nucleotide sequence ID" value="NZ_AKKT01000080.1"/>
</dbReference>
<proteinExistence type="predicted"/>
<keyword evidence="1" id="KW-0472">Membrane</keyword>
<dbReference type="EMBL" id="AYYH01000056">
    <property type="protein sequence ID" value="KRN08684.1"/>
    <property type="molecule type" value="Genomic_DNA"/>
</dbReference>
<comment type="caution">
    <text evidence="2">The sequence shown here is derived from an EMBL/GenBank/DDBJ whole genome shotgun (WGS) entry which is preliminary data.</text>
</comment>
<keyword evidence="1" id="KW-0812">Transmembrane</keyword>
<name>J1F3M6_9LACO</name>
<feature type="transmembrane region" description="Helical" evidence="1">
    <location>
        <begin position="35"/>
        <end position="52"/>
    </location>
</feature>
<dbReference type="PATRIC" id="fig|1046596.6.peg.2063"/>
<keyword evidence="1" id="KW-1133">Transmembrane helix</keyword>
<keyword evidence="3" id="KW-1185">Reference proteome</keyword>
<organism evidence="2 3">
    <name type="scientific">Liquorilactobacillus mali KCTC 3596 = DSM 20444</name>
    <dbReference type="NCBI Taxonomy" id="1046596"/>
    <lineage>
        <taxon>Bacteria</taxon>
        <taxon>Bacillati</taxon>
        <taxon>Bacillota</taxon>
        <taxon>Bacilli</taxon>
        <taxon>Lactobacillales</taxon>
        <taxon>Lactobacillaceae</taxon>
        <taxon>Liquorilactobacillus</taxon>
    </lineage>
</organism>
<reference evidence="2 3" key="1">
    <citation type="journal article" date="2015" name="Genome Announc.">
        <title>Expanding the biotechnology potential of lactobacilli through comparative genomics of 213 strains and associated genera.</title>
        <authorList>
            <person name="Sun Z."/>
            <person name="Harris H.M."/>
            <person name="McCann A."/>
            <person name="Guo C."/>
            <person name="Argimon S."/>
            <person name="Zhang W."/>
            <person name="Yang X."/>
            <person name="Jeffery I.B."/>
            <person name="Cooney J.C."/>
            <person name="Kagawa T.F."/>
            <person name="Liu W."/>
            <person name="Song Y."/>
            <person name="Salvetti E."/>
            <person name="Wrobel A."/>
            <person name="Rasinkangas P."/>
            <person name="Parkhill J."/>
            <person name="Rea M.C."/>
            <person name="O'Sullivan O."/>
            <person name="Ritari J."/>
            <person name="Douillard F.P."/>
            <person name="Paul Ross R."/>
            <person name="Yang R."/>
            <person name="Briner A.E."/>
            <person name="Felis G.E."/>
            <person name="de Vos W.M."/>
            <person name="Barrangou R."/>
            <person name="Klaenhammer T.R."/>
            <person name="Caufield P.W."/>
            <person name="Cui Y."/>
            <person name="Zhang H."/>
            <person name="O'Toole P.W."/>
        </authorList>
    </citation>
    <scope>NUCLEOTIDE SEQUENCE [LARGE SCALE GENOMIC DNA]</scope>
    <source>
        <strain evidence="2 3">DSM 20444</strain>
    </source>
</reference>
<sequence length="65" mass="7317">MPSFHGLGTKDMVLAISYIILVGLTVVYHWSAIEFIIAIGAVTLAFFAGSMRKDKRIRDQEKHHD</sequence>
<gene>
    <name evidence="2" type="ORF">FD00_GL001967</name>
</gene>